<dbReference type="EMBL" id="CP006850">
    <property type="protein sequence ID" value="AHH18963.1"/>
    <property type="molecule type" value="Genomic_DNA"/>
</dbReference>
<name>W5TJ34_9NOCA</name>
<dbReference type="HOGENOM" id="CLU_160700_0_0_11"/>
<dbReference type="InterPro" id="IPR011008">
    <property type="entry name" value="Dimeric_a/b-barrel"/>
</dbReference>
<protein>
    <recommendedName>
        <fullName evidence="3">DUF4286 domain-containing protein</fullName>
    </recommendedName>
</protein>
<dbReference type="Proteomes" id="UP000019150">
    <property type="component" value="Chromosome"/>
</dbReference>
<organism evidence="1 2">
    <name type="scientific">Nocardia nova SH22a</name>
    <dbReference type="NCBI Taxonomy" id="1415166"/>
    <lineage>
        <taxon>Bacteria</taxon>
        <taxon>Bacillati</taxon>
        <taxon>Actinomycetota</taxon>
        <taxon>Actinomycetes</taxon>
        <taxon>Mycobacteriales</taxon>
        <taxon>Nocardiaceae</taxon>
        <taxon>Nocardia</taxon>
    </lineage>
</organism>
<dbReference type="AlphaFoldDB" id="W5TJ34"/>
<dbReference type="SUPFAM" id="SSF54909">
    <property type="entry name" value="Dimeric alpha+beta barrel"/>
    <property type="match status" value="1"/>
</dbReference>
<gene>
    <name evidence="1" type="ORF">NONO_c41790</name>
</gene>
<dbReference type="eggNOG" id="ENOG5034976">
    <property type="taxonomic scope" value="Bacteria"/>
</dbReference>
<evidence type="ECO:0000313" key="2">
    <source>
        <dbReference type="Proteomes" id="UP000019150"/>
    </source>
</evidence>
<accession>W5TJ34</accession>
<sequence>MQMMVFSTPREGMDDEYNTWYNEVHIPELLQIDGLKSCSRYRAAEMEGQGATHRYLAVYEIDGDPEAVFKQMRENSVSGRSTLSPALDPRATQVTFWEPIQ</sequence>
<reference evidence="1 2" key="1">
    <citation type="journal article" date="2014" name="Appl. Environ. Microbiol.">
        <title>Insights into the Microbial Degradation of Rubber and Gutta-Percha by Analysis of the Complete Genome of Nocardia nova SH22a.</title>
        <authorList>
            <person name="Luo Q."/>
            <person name="Hiessl S."/>
            <person name="Poehlein A."/>
            <person name="Daniel R."/>
            <person name="Steinbuchel A."/>
        </authorList>
    </citation>
    <scope>NUCLEOTIDE SEQUENCE [LARGE SCALE GENOMIC DNA]</scope>
    <source>
        <strain evidence="1">SH22a</strain>
    </source>
</reference>
<dbReference type="STRING" id="1415166.NONO_c41790"/>
<proteinExistence type="predicted"/>
<dbReference type="OrthoDB" id="3481501at2"/>
<dbReference type="PATRIC" id="fig|1415166.3.peg.4291"/>
<evidence type="ECO:0008006" key="3">
    <source>
        <dbReference type="Google" id="ProtNLM"/>
    </source>
</evidence>
<dbReference type="KEGG" id="nno:NONO_c41790"/>
<dbReference type="RefSeq" id="WP_025350379.1">
    <property type="nucleotide sequence ID" value="NZ_CP006850.1"/>
</dbReference>
<keyword evidence="2" id="KW-1185">Reference proteome</keyword>
<evidence type="ECO:0000313" key="1">
    <source>
        <dbReference type="EMBL" id="AHH18963.1"/>
    </source>
</evidence>